<reference evidence="11 12" key="1">
    <citation type="journal article" date="2016" name="Nat. Biotechnol.">
        <title>Measurement of bacterial replication rates in microbial communities.</title>
        <authorList>
            <person name="Brown C.T."/>
            <person name="Olm M.R."/>
            <person name="Thomas B.C."/>
            <person name="Banfield J.F."/>
        </authorList>
    </citation>
    <scope>NUCLEOTIDE SEQUENCE [LARGE SCALE GENOMIC DNA]</scope>
    <source>
        <strain evidence="11">46_33</strain>
    </source>
</reference>
<dbReference type="InterPro" id="IPR004516">
    <property type="entry name" value="HisRS/HisZ"/>
</dbReference>
<dbReference type="SUPFAM" id="SSF55681">
    <property type="entry name" value="Class II aaRS and biotin synthetases"/>
    <property type="match status" value="1"/>
</dbReference>
<feature type="binding site" evidence="9">
    <location>
        <position position="121"/>
    </location>
    <ligand>
        <name>L-histidine</name>
        <dbReference type="ChEBI" id="CHEBI:57595"/>
    </ligand>
</feature>
<dbReference type="STRING" id="626940.BHW43_06340"/>
<accession>A0A1Q6R4Z2</accession>
<dbReference type="GO" id="GO:0005737">
    <property type="term" value="C:cytoplasm"/>
    <property type="evidence" value="ECO:0007669"/>
    <property type="project" value="UniProtKB-SubCell"/>
</dbReference>
<protein>
    <recommendedName>
        <fullName evidence="5 8">ATP phosphoribosyltransferase regulatory subunit</fullName>
    </recommendedName>
</protein>
<feature type="binding site" evidence="9">
    <location>
        <begin position="77"/>
        <end position="79"/>
    </location>
    <ligand>
        <name>L-histidine</name>
        <dbReference type="ChEBI" id="CHEBI:57595"/>
    </ligand>
</feature>
<feature type="binding site" evidence="9">
    <location>
        <position position="267"/>
    </location>
    <ligand>
        <name>L-histidine</name>
        <dbReference type="ChEBI" id="CHEBI:57595"/>
    </ligand>
</feature>
<dbReference type="UniPathway" id="UPA00031">
    <property type="reaction ID" value="UER00006"/>
</dbReference>
<evidence type="ECO:0000256" key="7">
    <source>
        <dbReference type="ARBA" id="ARBA00025246"/>
    </source>
</evidence>
<keyword evidence="11" id="KW-0328">Glycosyltransferase</keyword>
<comment type="function">
    <text evidence="7 8">Required for the first step of histidine biosynthesis. May allow the feedback regulation of ATP phosphoribosyltransferase activity by histidine.</text>
</comment>
<dbReference type="GO" id="GO:0004821">
    <property type="term" value="F:histidine-tRNA ligase activity"/>
    <property type="evidence" value="ECO:0007669"/>
    <property type="project" value="TreeGrafter"/>
</dbReference>
<dbReference type="InterPro" id="IPR041715">
    <property type="entry name" value="HisRS-like_core"/>
</dbReference>
<sequence>MTNKVYQVPYGTKDILPGEMKTRRGIENAIINVFDKWGYDEVKTPDFEYVDTFGAAGAKGDFRFFDRSNNLLALRNDMTAPIARLTATRLQGGEKIKRLCYLANLYRYEEIQAGRQCEFEQAGVEMLGASGAAADAEVIVLAAEALQAAGLQKFAISLGHVDFINGLAEEAGFDAAQLQQLKDCLRRHDAVGMQQMADAMENIRPEIKQLFADFLFLQGGIELLDKVAAIVTNAKCQGALNDLRKIYNLVDAYGAAGYLSFDLGLYRSLDYYTGMLFEVYLPEMGYPVAGGGRYDKMMQRFGLECPATGFAVGVDRVLLALERNGVVTNNRTWDVLVAWSEGKLPEAIAKATALRREGRSVKLLTEVADLQGAALAVKEYGCKSLVYVE</sequence>
<dbReference type="PANTHER" id="PTHR43707:SF1">
    <property type="entry name" value="HISTIDINE--TRNA LIGASE, MITOCHONDRIAL-RELATED"/>
    <property type="match status" value="1"/>
</dbReference>
<evidence type="ECO:0000256" key="1">
    <source>
        <dbReference type="ARBA" id="ARBA00004496"/>
    </source>
</evidence>
<evidence type="ECO:0000256" key="9">
    <source>
        <dbReference type="PIRSR" id="PIRSR001549-1"/>
    </source>
</evidence>
<comment type="subcellular location">
    <subcellularLocation>
        <location evidence="1 8">Cytoplasm</location>
    </subcellularLocation>
</comment>
<dbReference type="GO" id="GO:0016757">
    <property type="term" value="F:glycosyltransferase activity"/>
    <property type="evidence" value="ECO:0007669"/>
    <property type="project" value="UniProtKB-KW"/>
</dbReference>
<evidence type="ECO:0000313" key="11">
    <source>
        <dbReference type="EMBL" id="OLA37442.1"/>
    </source>
</evidence>
<dbReference type="PROSITE" id="PS50862">
    <property type="entry name" value="AA_TRNA_LIGASE_II"/>
    <property type="match status" value="1"/>
</dbReference>
<dbReference type="Proteomes" id="UP000186777">
    <property type="component" value="Unassembled WGS sequence"/>
</dbReference>
<keyword evidence="11" id="KW-0808">Transferase</keyword>
<keyword evidence="8" id="KW-0368">Histidine biosynthesis</keyword>
<gene>
    <name evidence="8" type="primary">hisZ</name>
    <name evidence="11" type="ORF">BHW43_06340</name>
</gene>
<comment type="subunit">
    <text evidence="4 8">Heteromultimer composed of HisG and HisZ subunits.</text>
</comment>
<dbReference type="RefSeq" id="WP_303679932.1">
    <property type="nucleotide sequence ID" value="NZ_DBEZXK010000119.1"/>
</dbReference>
<comment type="miscellaneous">
    <text evidence="8">This function is generally fulfilled by the C-terminal part of HisG, which is missing in some bacteria such as this one.</text>
</comment>
<evidence type="ECO:0000256" key="8">
    <source>
        <dbReference type="HAMAP-Rule" id="MF_00125"/>
    </source>
</evidence>
<dbReference type="GO" id="GO:0140096">
    <property type="term" value="F:catalytic activity, acting on a protein"/>
    <property type="evidence" value="ECO:0007669"/>
    <property type="project" value="UniProtKB-ARBA"/>
</dbReference>
<dbReference type="EMBL" id="MNTG01000030">
    <property type="protein sequence ID" value="OLA37442.1"/>
    <property type="molecule type" value="Genomic_DNA"/>
</dbReference>
<evidence type="ECO:0000256" key="6">
    <source>
        <dbReference type="ARBA" id="ARBA00022490"/>
    </source>
</evidence>
<dbReference type="PIRSF" id="PIRSF001549">
    <property type="entry name" value="His-tRNA_synth"/>
    <property type="match status" value="1"/>
</dbReference>
<dbReference type="AlphaFoldDB" id="A0A1Q6R4Z2"/>
<evidence type="ECO:0000313" key="12">
    <source>
        <dbReference type="Proteomes" id="UP000186777"/>
    </source>
</evidence>
<name>A0A1Q6R4Z2_9FIRM</name>
<organism evidence="11 12">
    <name type="scientific">Phascolarctobacterium succinatutens</name>
    <dbReference type="NCBI Taxonomy" id="626940"/>
    <lineage>
        <taxon>Bacteria</taxon>
        <taxon>Bacillati</taxon>
        <taxon>Bacillota</taxon>
        <taxon>Negativicutes</taxon>
        <taxon>Acidaminococcales</taxon>
        <taxon>Acidaminococcaceae</taxon>
        <taxon>Phascolarctobacterium</taxon>
    </lineage>
</organism>
<dbReference type="InterPro" id="IPR006195">
    <property type="entry name" value="aa-tRNA-synth_II"/>
</dbReference>
<dbReference type="InterPro" id="IPR045864">
    <property type="entry name" value="aa-tRNA-synth_II/BPL/LPL"/>
</dbReference>
<dbReference type="NCBIfam" id="TIGR00443">
    <property type="entry name" value="hisZ_biosyn_reg"/>
    <property type="match status" value="1"/>
</dbReference>
<feature type="domain" description="Aminoacyl-transfer RNA synthetases class-II family profile" evidence="10">
    <location>
        <begin position="1"/>
        <end position="345"/>
    </location>
</feature>
<keyword evidence="6 8" id="KW-0963">Cytoplasm</keyword>
<dbReference type="GO" id="GO:0000105">
    <property type="term" value="P:L-histidine biosynthetic process"/>
    <property type="evidence" value="ECO:0007669"/>
    <property type="project" value="UniProtKB-UniRule"/>
</dbReference>
<comment type="caution">
    <text evidence="11">The sequence shown here is derived from an EMBL/GenBank/DDBJ whole genome shotgun (WGS) entry which is preliminary data.</text>
</comment>
<dbReference type="CDD" id="cd00773">
    <property type="entry name" value="HisRS-like_core"/>
    <property type="match status" value="1"/>
</dbReference>
<dbReference type="HAMAP" id="MF_00125">
    <property type="entry name" value="HisZ"/>
    <property type="match status" value="1"/>
</dbReference>
<dbReference type="PANTHER" id="PTHR43707">
    <property type="entry name" value="HISTIDYL-TRNA SYNTHETASE"/>
    <property type="match status" value="1"/>
</dbReference>
<comment type="pathway">
    <text evidence="2 8">Amino-acid biosynthesis; L-histidine biosynthesis; L-histidine from 5-phospho-alpha-D-ribose 1-diphosphate: step 1/9.</text>
</comment>
<evidence type="ECO:0000256" key="3">
    <source>
        <dbReference type="ARBA" id="ARBA00005539"/>
    </source>
</evidence>
<dbReference type="GO" id="GO:0006427">
    <property type="term" value="P:histidyl-tRNA aminoacylation"/>
    <property type="evidence" value="ECO:0007669"/>
    <property type="project" value="TreeGrafter"/>
</dbReference>
<evidence type="ECO:0000256" key="5">
    <source>
        <dbReference type="ARBA" id="ARBA00020397"/>
    </source>
</evidence>
<evidence type="ECO:0000256" key="4">
    <source>
        <dbReference type="ARBA" id="ARBA00011496"/>
    </source>
</evidence>
<dbReference type="Gene3D" id="3.30.930.10">
    <property type="entry name" value="Bira Bifunctional Protein, Domain 2"/>
    <property type="match status" value="1"/>
</dbReference>
<keyword evidence="8" id="KW-0028">Amino-acid biosynthesis</keyword>
<feature type="binding site" evidence="9">
    <location>
        <position position="125"/>
    </location>
    <ligand>
        <name>L-histidine</name>
        <dbReference type="ChEBI" id="CHEBI:57595"/>
    </ligand>
</feature>
<dbReference type="Pfam" id="PF13393">
    <property type="entry name" value="tRNA-synt_His"/>
    <property type="match status" value="1"/>
</dbReference>
<feature type="binding site" evidence="9">
    <location>
        <begin position="271"/>
        <end position="272"/>
    </location>
    <ligand>
        <name>L-histidine</name>
        <dbReference type="ChEBI" id="CHEBI:57595"/>
    </ligand>
</feature>
<feature type="binding site" evidence="9">
    <location>
        <position position="107"/>
    </location>
    <ligand>
        <name>L-histidine</name>
        <dbReference type="ChEBI" id="CHEBI:57595"/>
    </ligand>
</feature>
<proteinExistence type="inferred from homology"/>
<evidence type="ECO:0000259" key="10">
    <source>
        <dbReference type="PROSITE" id="PS50862"/>
    </source>
</evidence>
<comment type="similarity">
    <text evidence="3 8">Belongs to the class-II aminoacyl-tRNA synthetase family. HisZ subfamily.</text>
</comment>
<evidence type="ECO:0000256" key="2">
    <source>
        <dbReference type="ARBA" id="ARBA00004667"/>
    </source>
</evidence>
<dbReference type="InterPro" id="IPR004517">
    <property type="entry name" value="HisZ"/>
</dbReference>